<organism evidence="9">
    <name type="scientific">Lutzomyia longipalpis</name>
    <name type="common">Sand fly</name>
    <dbReference type="NCBI Taxonomy" id="7200"/>
    <lineage>
        <taxon>Eukaryota</taxon>
        <taxon>Metazoa</taxon>
        <taxon>Ecdysozoa</taxon>
        <taxon>Arthropoda</taxon>
        <taxon>Hexapoda</taxon>
        <taxon>Insecta</taxon>
        <taxon>Pterygota</taxon>
        <taxon>Neoptera</taxon>
        <taxon>Endopterygota</taxon>
        <taxon>Diptera</taxon>
        <taxon>Nematocera</taxon>
        <taxon>Psychodoidea</taxon>
        <taxon>Psychodidae</taxon>
        <taxon>Lutzomyia</taxon>
        <taxon>Lutzomyia</taxon>
    </lineage>
</organism>
<keyword evidence="1" id="KW-0343">GTPase activation</keyword>
<feature type="compositionally biased region" description="Basic and acidic residues" evidence="5">
    <location>
        <begin position="1166"/>
        <end position="1176"/>
    </location>
</feature>
<feature type="region of interest" description="Disordered" evidence="5">
    <location>
        <begin position="2012"/>
        <end position="2031"/>
    </location>
</feature>
<dbReference type="InterPro" id="IPR035974">
    <property type="entry name" value="Rap/Ran-GAP_sf"/>
</dbReference>
<reference evidence="9" key="1">
    <citation type="journal article" date="2020" name="BMC">
        <title>Leishmania infection induces a limited differential gene expression in the sand fly midgut.</title>
        <authorList>
            <person name="Coutinho-Abreu I.V."/>
            <person name="Serafim T.D."/>
            <person name="Meneses C."/>
            <person name="Kamhawi S."/>
            <person name="Oliveira F."/>
            <person name="Valenzuela J.G."/>
        </authorList>
    </citation>
    <scope>NUCLEOTIDE SEQUENCE</scope>
    <source>
        <strain evidence="9">Jacobina</strain>
        <tissue evidence="9">Midgut</tissue>
    </source>
</reference>
<feature type="domain" description="PDZ" evidence="7">
    <location>
        <begin position="902"/>
        <end position="978"/>
    </location>
</feature>
<feature type="domain" description="FAS1" evidence="8">
    <location>
        <begin position="1686"/>
        <end position="1834"/>
    </location>
</feature>
<name>A0A7G3AYS0_LUTLO</name>
<feature type="domain" description="FAS1" evidence="8">
    <location>
        <begin position="1867"/>
        <end position="1998"/>
    </location>
</feature>
<dbReference type="SMART" id="SM00554">
    <property type="entry name" value="FAS1"/>
    <property type="match status" value="2"/>
</dbReference>
<evidence type="ECO:0000313" key="9">
    <source>
        <dbReference type="EMBL" id="MBC1176316.1"/>
    </source>
</evidence>
<feature type="compositionally biased region" description="Basic and acidic residues" evidence="5">
    <location>
        <begin position="1226"/>
        <end position="1238"/>
    </location>
</feature>
<evidence type="ECO:0000256" key="5">
    <source>
        <dbReference type="SAM" id="MobiDB-lite"/>
    </source>
</evidence>
<evidence type="ECO:0000259" key="6">
    <source>
        <dbReference type="PROSITE" id="PS50085"/>
    </source>
</evidence>
<sequence length="2073" mass="232041">MLESTTTKIGTARERTIQAVEYYNNNVLRARVGAGLAGARASVSERHLMQNRTKAGGGNLYGHNTENLYRSNSSLELLHDHVNLRSDFDANPPASGSLRREYGSHGSIHVISSERRTPTTGESFFAMLQDYRPAVLNVIGVDQRSPGPDDPKLLTKLHKIWGPTKQGRSQGHEEINNSTVLSGSQQAPTTTTHNSLGYDVNAATAVDIEERQRRQSFAHYDCQSLTANLIYAAKLRSVLLARRRNTTTGASAASMVNSRSSTPDGAGETLWKPTTCPFQGGTRPIEYVDCGAKYYRHYFLGQEHQNWFGIDEELGPIAISLKREKIPPNVGGGCGGGGGNQRIAGELSIFRNEIGGEKERNVSITRIHTPNPPGQCKKSIHIPVLACGLSILECGSGETLWKPTTCPFQGGTRPIEYVDCGAKYYRHYFLGQEHQNWFGIDEELGPIAISLKREKIPPNVGGGCGGGGGNVVAGETDGGGVAMYQFRVIVRTSELLTLRGSILEESIPNPRGAGKSLSTKDVLEYVAPEVQIPSLRLSVGTPQCEHQLVKLDEQCLTTKYKVGILYCKSGQNSEEDMYNNMDASAAFDEFLECLGKKVRLKGFEHYKAGLDNKTDSTGTHSLYSMYQNCEVMFHVSTMLPYTPNNRQQLLRKRHIGNDIVTIVFQEHGALPFTPKNIRSQFQHVFVIVQAVNPCTDNTHYRVAVARSKQVPVFGPPLRAGALYPKGKTFVDFLLAKVINAENAAHRSEKFVTMATRTRQEYLKDIISNYSTTTVVDTGPKFSIFPSKKKEKPKPRFRGDLSQRGAFCWHVVLHDSETATTMNCFLGISAETFVLIDEGTRQVVFVTPTRSILGWSTNGNLLRIYHHQGECITLNMYDYGERDEQLEVIERLRAVTPGCGALELNLYRNPLGQLGFHVQPDGVVTQVEMSGQAWAAGLRQGYRLVEICKIAVATLSHEQMVDLLKTSAQVTVTVIESFADRSPRRGCFYQNCKFNIMNYDEEYEKNLSSTGVASSQHQHASVSPVTCLRQCERNFSPPRSSNSSGYGTGSSYRSFTVPIENSRSAPDMGTLTSSSSGHSSNDGNWYDVLHTDDDSSVIKRRNSKHAIQQYHRQPKDVLNARAQAMASVKVHQDKDGGGGGSATKRPVTFDPSQFPRVDYAQIQKDHTANASKDHSDVVHSSTNSLEKEFKRPALPHHEASEVRSQTPQEAINGITMGKIHGNSAGKMHPDGRPVSEPKLRSGSRPGTQYRNSVHYTGSSSLQEDLMKLIDPDYAQSTSEMNKELLNLEKEIQNSANLRNMRDSPNIMTNLMENLDLMRTKSRSREGINFGSTYSALNALQLSGGKQDDEKSDENMEVIFTVARPATVLSSNSEGTSPALDTRRSQRGAEQRNGDNADDSGGHQKGDTKDTVDLRNLPLLTNTNDMNWSTLVDTATKAILQSKALGKETPPLKLNEYIDGSELKIDRRGEREVRSMVNTPEKKDEYRHTGYEVSGSVSLPELQTQVSQLEDLIIQETRRRKSLECAVKRLTEENKRLQDESQAAVQQLRRFTEWFFQTIVPSTNRDEDVPFTIIVPKVDTKSVDKDRLREFLLEHIIPGIAFQTFTDDDVYGNGNYHKLAFTKLQKDDEMQWFINGVKILRMEIINERMSVIFIDGFLGDKRSTTYSKRNIQETNRYNEPQRLEMKNTTKHEAMVAKDSKISSLMNFLSGMKTGTKVFQHFLSKSNLSYYLNDVHYVVLIPTDNAFQRWHPIDWGFYPFSVHEFTESVLRNHFIQLKTPLRMEDIKRLSEERKFKTLGGETVVFRNIPSPTINNVTILSDFSLVNGNQVFLISEVLFVSEAIVSRLHQMHKDKETPPLLAFPWFGAQFLSHSFLALERDSRFTQITRWLNTAEIAPFVSGSNYTFFVPMDAAFEKIGYDVLPDTVLASEEGIRMLLNHFVRGRLYDRDLKHDEVFETMGGGAIRIERSPLGNVTVNGAHIIEKEHFVYNLGTMFYIDSILYWDLVQGSLTSTTDAPLTSSTQEGEVERTTTSTVELVDVKREKEDEPSLAEDDLLFDEDITPRALPVRFQVNSPK</sequence>
<dbReference type="CDD" id="cd06745">
    <property type="entry name" value="PDZ_SIPA1-like"/>
    <property type="match status" value="1"/>
</dbReference>
<dbReference type="Gene3D" id="2.30.42.10">
    <property type="match status" value="1"/>
</dbReference>
<dbReference type="PROSITE" id="PS50106">
    <property type="entry name" value="PDZ"/>
    <property type="match status" value="1"/>
</dbReference>
<feature type="domain" description="Rap-GAP" evidence="6">
    <location>
        <begin position="548"/>
        <end position="765"/>
    </location>
</feature>
<dbReference type="InterPro" id="IPR000331">
    <property type="entry name" value="Rap/Ran_GAP_dom"/>
</dbReference>
<dbReference type="Gene3D" id="3.30.1120.160">
    <property type="match status" value="1"/>
</dbReference>
<dbReference type="GO" id="GO:0005737">
    <property type="term" value="C:cytoplasm"/>
    <property type="evidence" value="ECO:0007669"/>
    <property type="project" value="TreeGrafter"/>
</dbReference>
<feature type="compositionally biased region" description="Polar residues" evidence="5">
    <location>
        <begin position="1243"/>
        <end position="1253"/>
    </location>
</feature>
<dbReference type="Pfam" id="PF02469">
    <property type="entry name" value="Fasciclin"/>
    <property type="match status" value="2"/>
</dbReference>
<feature type="coiled-coil region" evidence="4">
    <location>
        <begin position="1497"/>
        <end position="1545"/>
    </location>
</feature>
<evidence type="ECO:0000259" key="8">
    <source>
        <dbReference type="PROSITE" id="PS50213"/>
    </source>
</evidence>
<dbReference type="InterPro" id="IPR036378">
    <property type="entry name" value="FAS1_dom_sf"/>
</dbReference>
<dbReference type="FunFam" id="2.30.180.10:FF:000037">
    <property type="entry name" value="Uncharacterized protein, isoform A"/>
    <property type="match status" value="1"/>
</dbReference>
<dbReference type="InterPro" id="IPR001478">
    <property type="entry name" value="PDZ"/>
</dbReference>
<dbReference type="InterPro" id="IPR036034">
    <property type="entry name" value="PDZ_sf"/>
</dbReference>
<dbReference type="Gene3D" id="2.30.180.10">
    <property type="entry name" value="FAS1 domain"/>
    <property type="match status" value="2"/>
</dbReference>
<dbReference type="PANTHER" id="PTHR15711">
    <property type="entry name" value="RAP GTPASE-ACTIVATING PROTEIN"/>
    <property type="match status" value="1"/>
</dbReference>
<evidence type="ECO:0000256" key="3">
    <source>
        <dbReference type="ARBA" id="ARBA00023054"/>
    </source>
</evidence>
<protein>
    <submittedName>
        <fullName evidence="9">Putative rap1-gtpase-activating protein rap1gap</fullName>
    </submittedName>
</protein>
<dbReference type="SUPFAM" id="SSF82153">
    <property type="entry name" value="FAS1 domain"/>
    <property type="match status" value="2"/>
</dbReference>
<dbReference type="SUPFAM" id="SSF50156">
    <property type="entry name" value="PDZ domain-like"/>
    <property type="match status" value="1"/>
</dbReference>
<dbReference type="Gene3D" id="3.40.50.11210">
    <property type="entry name" value="Rap/Ran-GAP"/>
    <property type="match status" value="1"/>
</dbReference>
<dbReference type="Pfam" id="PF02145">
    <property type="entry name" value="Rap_GAP"/>
    <property type="match status" value="1"/>
</dbReference>
<evidence type="ECO:0000259" key="7">
    <source>
        <dbReference type="PROSITE" id="PS50106"/>
    </source>
</evidence>
<keyword evidence="2" id="KW-0597">Phosphoprotein</keyword>
<dbReference type="SMART" id="SM00228">
    <property type="entry name" value="PDZ"/>
    <property type="match status" value="1"/>
</dbReference>
<feature type="region of interest" description="Disordered" evidence="5">
    <location>
        <begin position="1166"/>
        <end position="1187"/>
    </location>
</feature>
<feature type="region of interest" description="Disordered" evidence="5">
    <location>
        <begin position="1367"/>
        <end position="1412"/>
    </location>
</feature>
<evidence type="ECO:0000256" key="4">
    <source>
        <dbReference type="SAM" id="Coils"/>
    </source>
</evidence>
<dbReference type="EMBL" id="GITU01007613">
    <property type="protein sequence ID" value="MBC1176316.1"/>
    <property type="molecule type" value="Transcribed_RNA"/>
</dbReference>
<dbReference type="PROSITE" id="PS50085">
    <property type="entry name" value="RAPGAP"/>
    <property type="match status" value="1"/>
</dbReference>
<dbReference type="InterPro" id="IPR050989">
    <property type="entry name" value="Rap1_Ran_GAP"/>
</dbReference>
<dbReference type="PANTHER" id="PTHR15711:SF22">
    <property type="entry name" value="RAP-GAP DOMAIN-CONTAINING PROTEIN"/>
    <property type="match status" value="1"/>
</dbReference>
<feature type="region of interest" description="Disordered" evidence="5">
    <location>
        <begin position="1032"/>
        <end position="1051"/>
    </location>
</feature>
<dbReference type="GO" id="GO:0051056">
    <property type="term" value="P:regulation of small GTPase mediated signal transduction"/>
    <property type="evidence" value="ECO:0007669"/>
    <property type="project" value="InterPro"/>
</dbReference>
<evidence type="ECO:0000256" key="2">
    <source>
        <dbReference type="ARBA" id="ARBA00022553"/>
    </source>
</evidence>
<dbReference type="InterPro" id="IPR000782">
    <property type="entry name" value="FAS1_domain"/>
</dbReference>
<dbReference type="GO" id="GO:0005096">
    <property type="term" value="F:GTPase activator activity"/>
    <property type="evidence" value="ECO:0007669"/>
    <property type="project" value="UniProtKB-KW"/>
</dbReference>
<keyword evidence="3 4" id="KW-0175">Coiled coil</keyword>
<dbReference type="VEuPathDB" id="VectorBase:LLONM1_008461"/>
<dbReference type="Pfam" id="PF21022">
    <property type="entry name" value="Rap-GAP_dimer"/>
    <property type="match status" value="2"/>
</dbReference>
<dbReference type="FunFam" id="3.40.50.11210:FF:000002">
    <property type="entry name" value="Signal-induced proliferation-associated 1-like protein 1"/>
    <property type="match status" value="1"/>
</dbReference>
<dbReference type="SUPFAM" id="SSF111347">
    <property type="entry name" value="Rap/Ran-GAP"/>
    <property type="match status" value="2"/>
</dbReference>
<dbReference type="PROSITE" id="PS50213">
    <property type="entry name" value="FAS1"/>
    <property type="match status" value="2"/>
</dbReference>
<feature type="region of interest" description="Disordered" evidence="5">
    <location>
        <begin position="1059"/>
        <end position="1083"/>
    </location>
</feature>
<feature type="region of interest" description="Disordered" evidence="5">
    <location>
        <begin position="1130"/>
        <end position="1151"/>
    </location>
</feature>
<accession>A0A7G3AYS0</accession>
<proteinExistence type="predicted"/>
<feature type="region of interest" description="Disordered" evidence="5">
    <location>
        <begin position="1219"/>
        <end position="1253"/>
    </location>
</feature>
<evidence type="ECO:0000256" key="1">
    <source>
        <dbReference type="ARBA" id="ARBA00022468"/>
    </source>
</evidence>
<feature type="compositionally biased region" description="Basic and acidic residues" evidence="5">
    <location>
        <begin position="1379"/>
        <end position="1411"/>
    </location>
</feature>